<dbReference type="Pfam" id="PF13460">
    <property type="entry name" value="NAD_binding_10"/>
    <property type="match status" value="1"/>
</dbReference>
<evidence type="ECO:0000259" key="1">
    <source>
        <dbReference type="Pfam" id="PF13460"/>
    </source>
</evidence>
<feature type="domain" description="NAD(P)-binding" evidence="1">
    <location>
        <begin position="10"/>
        <end position="157"/>
    </location>
</feature>
<name>A0A2V3VZG7_9BACI</name>
<dbReference type="PANTHER" id="PTHR48079:SF6">
    <property type="entry name" value="NAD(P)-BINDING DOMAIN-CONTAINING PROTEIN-RELATED"/>
    <property type="match status" value="1"/>
</dbReference>
<dbReference type="InterPro" id="IPR036291">
    <property type="entry name" value="NAD(P)-bd_dom_sf"/>
</dbReference>
<accession>A0A2V3VZG7</accession>
<sequence>MEMKKVIVLGATGGMGYSLVNELVERGMEVTAFARNKDKLHHFFGNNSHITIYQGDVFSTNELMNAVKGNEIIFHAINLPYASWEAKLPIMTQQIIQAAQKNSTKLAIVDNIYSYGKSPGEKVKETTEKRPHTKKGKIRLEMQKLYESSQVPYIIAHFPDFYGPYVESSLLNFTLTKMMENKKAQYVGDPRLSREHIYTPDGAKALVELALNETAYNQIWNIPAYDVITGEEIIHILQSITNNHKKVSTVTKNMVRFIGLFDRQMREFVEMMYLNEQPVVLDGEKYEKNIGILPKTPYDEGIKRTIDIMKDK</sequence>
<dbReference type="SUPFAM" id="SSF51735">
    <property type="entry name" value="NAD(P)-binding Rossmann-fold domains"/>
    <property type="match status" value="1"/>
</dbReference>
<dbReference type="PANTHER" id="PTHR48079">
    <property type="entry name" value="PROTEIN YEEZ"/>
    <property type="match status" value="1"/>
</dbReference>
<keyword evidence="3" id="KW-1185">Reference proteome</keyword>
<dbReference type="AlphaFoldDB" id="A0A2V3VZG7"/>
<dbReference type="GO" id="GO:0004029">
    <property type="term" value="F:aldehyde dehydrogenase (NAD+) activity"/>
    <property type="evidence" value="ECO:0007669"/>
    <property type="project" value="TreeGrafter"/>
</dbReference>
<evidence type="ECO:0000313" key="2">
    <source>
        <dbReference type="EMBL" id="PXW86966.1"/>
    </source>
</evidence>
<dbReference type="InterPro" id="IPR016040">
    <property type="entry name" value="NAD(P)-bd_dom"/>
</dbReference>
<gene>
    <name evidence="2" type="ORF">DFR56_10633</name>
</gene>
<comment type="caution">
    <text evidence="2">The sequence shown here is derived from an EMBL/GenBank/DDBJ whole genome shotgun (WGS) entry which is preliminary data.</text>
</comment>
<dbReference type="EMBL" id="QJJQ01000006">
    <property type="protein sequence ID" value="PXW86966.1"/>
    <property type="molecule type" value="Genomic_DNA"/>
</dbReference>
<evidence type="ECO:0000313" key="3">
    <source>
        <dbReference type="Proteomes" id="UP000247978"/>
    </source>
</evidence>
<dbReference type="Gene3D" id="3.40.50.720">
    <property type="entry name" value="NAD(P)-binding Rossmann-like Domain"/>
    <property type="match status" value="1"/>
</dbReference>
<dbReference type="GO" id="GO:0005737">
    <property type="term" value="C:cytoplasm"/>
    <property type="evidence" value="ECO:0007669"/>
    <property type="project" value="TreeGrafter"/>
</dbReference>
<dbReference type="Proteomes" id="UP000247978">
    <property type="component" value="Unassembled WGS sequence"/>
</dbReference>
<proteinExistence type="predicted"/>
<organism evidence="2 3">
    <name type="scientific">Pseudogracilibacillus auburnensis</name>
    <dbReference type="NCBI Taxonomy" id="1494959"/>
    <lineage>
        <taxon>Bacteria</taxon>
        <taxon>Bacillati</taxon>
        <taxon>Bacillota</taxon>
        <taxon>Bacilli</taxon>
        <taxon>Bacillales</taxon>
        <taxon>Bacillaceae</taxon>
        <taxon>Pseudogracilibacillus</taxon>
    </lineage>
</organism>
<reference evidence="2 3" key="1">
    <citation type="submission" date="2018-05" db="EMBL/GenBank/DDBJ databases">
        <title>Genomic Encyclopedia of Type Strains, Phase IV (KMG-IV): sequencing the most valuable type-strain genomes for metagenomic binning, comparative biology and taxonomic classification.</title>
        <authorList>
            <person name="Goeker M."/>
        </authorList>
    </citation>
    <scope>NUCLEOTIDE SEQUENCE [LARGE SCALE GENOMIC DNA]</scope>
    <source>
        <strain evidence="2 3">DSM 28556</strain>
    </source>
</reference>
<dbReference type="InterPro" id="IPR051783">
    <property type="entry name" value="NAD(P)-dependent_oxidoreduct"/>
</dbReference>
<protein>
    <submittedName>
        <fullName evidence="2">Nucleoside-diphosphate-sugar epimerase</fullName>
    </submittedName>
</protein>